<dbReference type="SUPFAM" id="SSF48371">
    <property type="entry name" value="ARM repeat"/>
    <property type="match status" value="2"/>
</dbReference>
<dbReference type="AlphaFoldDB" id="A0A3M7SA65"/>
<evidence type="ECO:0000259" key="6">
    <source>
        <dbReference type="PROSITE" id="PS51366"/>
    </source>
</evidence>
<dbReference type="SMART" id="SM00544">
    <property type="entry name" value="MA3"/>
    <property type="match status" value="2"/>
</dbReference>
<dbReference type="GO" id="GO:0045892">
    <property type="term" value="P:negative regulation of DNA-templated transcription"/>
    <property type="evidence" value="ECO:0007669"/>
    <property type="project" value="InterPro"/>
</dbReference>
<dbReference type="STRING" id="10195.A0A3M7SA65"/>
<dbReference type="EMBL" id="REGN01001781">
    <property type="protein sequence ID" value="RNA32609.1"/>
    <property type="molecule type" value="Genomic_DNA"/>
</dbReference>
<evidence type="ECO:0000256" key="1">
    <source>
        <dbReference type="ARBA" id="ARBA00004496"/>
    </source>
</evidence>
<evidence type="ECO:0000256" key="3">
    <source>
        <dbReference type="ARBA" id="ARBA00022490"/>
    </source>
</evidence>
<evidence type="ECO:0000313" key="7">
    <source>
        <dbReference type="EMBL" id="RNA32609.1"/>
    </source>
</evidence>
<comment type="subcellular location">
    <subcellularLocation>
        <location evidence="1">Cytoplasm</location>
    </subcellularLocation>
</comment>
<dbReference type="InterPro" id="IPR016024">
    <property type="entry name" value="ARM-type_fold"/>
</dbReference>
<dbReference type="Gene3D" id="1.25.40.180">
    <property type="match status" value="2"/>
</dbReference>
<keyword evidence="8" id="KW-1185">Reference proteome</keyword>
<keyword evidence="4" id="KW-0677">Repeat</keyword>
<evidence type="ECO:0000256" key="2">
    <source>
        <dbReference type="ARBA" id="ARBA00005497"/>
    </source>
</evidence>
<protein>
    <submittedName>
        <fullName evidence="7">Programmed cell death 4-like</fullName>
    </submittedName>
</protein>
<dbReference type="Proteomes" id="UP000276133">
    <property type="component" value="Unassembled WGS sequence"/>
</dbReference>
<comment type="similarity">
    <text evidence="2">Belongs to the PDCD4 family.</text>
</comment>
<dbReference type="InterPro" id="IPR003891">
    <property type="entry name" value="Initiation_fac_eIF4g_MI"/>
</dbReference>
<name>A0A3M7SA65_BRAPC</name>
<keyword evidence="5" id="KW-0539">Nucleus</keyword>
<dbReference type="Pfam" id="PF02847">
    <property type="entry name" value="MA3"/>
    <property type="match status" value="2"/>
</dbReference>
<dbReference type="PANTHER" id="PTHR12626:SF0">
    <property type="entry name" value="PROGRAMMED CELL DEATH PROTEIN 4"/>
    <property type="match status" value="1"/>
</dbReference>
<evidence type="ECO:0000256" key="4">
    <source>
        <dbReference type="ARBA" id="ARBA00022737"/>
    </source>
</evidence>
<gene>
    <name evidence="7" type="ORF">BpHYR1_031785</name>
</gene>
<organism evidence="7 8">
    <name type="scientific">Brachionus plicatilis</name>
    <name type="common">Marine rotifer</name>
    <name type="synonym">Brachionus muelleri</name>
    <dbReference type="NCBI Taxonomy" id="10195"/>
    <lineage>
        <taxon>Eukaryota</taxon>
        <taxon>Metazoa</taxon>
        <taxon>Spiralia</taxon>
        <taxon>Gnathifera</taxon>
        <taxon>Rotifera</taxon>
        <taxon>Eurotatoria</taxon>
        <taxon>Monogononta</taxon>
        <taxon>Pseudotrocha</taxon>
        <taxon>Ploima</taxon>
        <taxon>Brachionidae</taxon>
        <taxon>Brachionus</taxon>
    </lineage>
</organism>
<comment type="caution">
    <text evidence="7">The sequence shown here is derived from an EMBL/GenBank/DDBJ whole genome shotgun (WGS) entry which is preliminary data.</text>
</comment>
<keyword evidence="3" id="KW-0963">Cytoplasm</keyword>
<dbReference type="PROSITE" id="PS51366">
    <property type="entry name" value="MI"/>
    <property type="match status" value="2"/>
</dbReference>
<dbReference type="OrthoDB" id="414546at2759"/>
<sequence length="419" mass="47557">MPLSDTNKPQSQSIEDLIAQLDSPTLPSPSALSVEERKCLKGKRPVTNFVRHSSNGANSHTWGAPGCELADYYIDSKDPNYDSEEAPVATILHSHLPKELDPDDFDHDIKPVILEFFQNGDTVEVIEQLKAFQLSRARPHLVAYLVQMALESNNTSRELMSRLLRDLTYEIVNEEDCWRGFDMLLNNLKEITLDNPDAAEKSGTFVARAVADKVIGRRYIDRFYDAQIGEQNMPDLSDGLVLKSVDSARLLVTMNNHLNQLSHIWGNKGGFLAVTELVDKIKEIIQELYDSRDVDEAVRCLKELNVPHFHHELVFEAIDFALQKANDSAMDLMVEFFEKLCRTVVVTYDQFKMGLVRVVDIIQDICLDVPNAMVMLEKMMNKCDSRGFINESILDVMPNRSRKRFVSEGDGGKIKEDVY</sequence>
<dbReference type="InterPro" id="IPR039778">
    <property type="entry name" value="PDCD4"/>
</dbReference>
<evidence type="ECO:0000256" key="5">
    <source>
        <dbReference type="ARBA" id="ARBA00023242"/>
    </source>
</evidence>
<accession>A0A3M7SA65</accession>
<reference evidence="7 8" key="1">
    <citation type="journal article" date="2018" name="Sci. Rep.">
        <title>Genomic signatures of local adaptation to the degree of environmental predictability in rotifers.</title>
        <authorList>
            <person name="Franch-Gras L."/>
            <person name="Hahn C."/>
            <person name="Garcia-Roger E.M."/>
            <person name="Carmona M.J."/>
            <person name="Serra M."/>
            <person name="Gomez A."/>
        </authorList>
    </citation>
    <scope>NUCLEOTIDE SEQUENCE [LARGE SCALE GENOMIC DNA]</scope>
    <source>
        <strain evidence="7">HYR1</strain>
    </source>
</reference>
<dbReference type="PANTHER" id="PTHR12626">
    <property type="entry name" value="PROGRAMMED CELL DEATH 4"/>
    <property type="match status" value="1"/>
</dbReference>
<feature type="domain" description="MI" evidence="6">
    <location>
        <begin position="276"/>
        <end position="399"/>
    </location>
</feature>
<evidence type="ECO:0000313" key="8">
    <source>
        <dbReference type="Proteomes" id="UP000276133"/>
    </source>
</evidence>
<dbReference type="GO" id="GO:0005829">
    <property type="term" value="C:cytosol"/>
    <property type="evidence" value="ECO:0007669"/>
    <property type="project" value="TreeGrafter"/>
</dbReference>
<dbReference type="GO" id="GO:0005634">
    <property type="term" value="C:nucleus"/>
    <property type="evidence" value="ECO:0007669"/>
    <property type="project" value="TreeGrafter"/>
</dbReference>
<proteinExistence type="inferred from homology"/>
<feature type="domain" description="MI" evidence="6">
    <location>
        <begin position="104"/>
        <end position="225"/>
    </location>
</feature>